<dbReference type="RefSeq" id="WP_068770926.1">
    <property type="nucleotide sequence ID" value="NZ_CP109796.1"/>
</dbReference>
<evidence type="ECO:0000256" key="1">
    <source>
        <dbReference type="SAM" id="Phobius"/>
    </source>
</evidence>
<reference evidence="2 3" key="1">
    <citation type="submission" date="2016-01" db="EMBL/GenBank/DDBJ databases">
        <title>High potential of lignocellulose degradation of a new Verrucomicrobia species.</title>
        <authorList>
            <person name="Wang Y."/>
            <person name="Shi Y."/>
            <person name="Qiu Z."/>
            <person name="Liu S."/>
            <person name="Yang H."/>
        </authorList>
    </citation>
    <scope>NUCLEOTIDE SEQUENCE [LARGE SCALE GENOMIC DNA]</scope>
    <source>
        <strain evidence="2 3">TSB47</strain>
    </source>
</reference>
<dbReference type="EMBL" id="LRRQ01000103">
    <property type="protein sequence ID" value="OAM89198.1"/>
    <property type="molecule type" value="Genomic_DNA"/>
</dbReference>
<protein>
    <submittedName>
        <fullName evidence="2">Uncharacterized protein</fullName>
    </submittedName>
</protein>
<gene>
    <name evidence="2" type="ORF">AW736_14705</name>
</gene>
<evidence type="ECO:0000313" key="2">
    <source>
        <dbReference type="EMBL" id="OAM89198.1"/>
    </source>
</evidence>
<dbReference type="OrthoDB" id="193256at2"/>
<accession>A0A178IHH1</accession>
<keyword evidence="1" id="KW-0472">Membrane</keyword>
<comment type="caution">
    <text evidence="2">The sequence shown here is derived from an EMBL/GenBank/DDBJ whole genome shotgun (WGS) entry which is preliminary data.</text>
</comment>
<keyword evidence="1" id="KW-1133">Transmembrane helix</keyword>
<evidence type="ECO:0000313" key="3">
    <source>
        <dbReference type="Proteomes" id="UP000078486"/>
    </source>
</evidence>
<feature type="transmembrane region" description="Helical" evidence="1">
    <location>
        <begin position="53"/>
        <end position="73"/>
    </location>
</feature>
<keyword evidence="3" id="KW-1185">Reference proteome</keyword>
<dbReference type="Proteomes" id="UP000078486">
    <property type="component" value="Unassembled WGS sequence"/>
</dbReference>
<organism evidence="2 3">
    <name type="scientific">Termitidicoccus mucosus</name>
    <dbReference type="NCBI Taxonomy" id="1184151"/>
    <lineage>
        <taxon>Bacteria</taxon>
        <taxon>Pseudomonadati</taxon>
        <taxon>Verrucomicrobiota</taxon>
        <taxon>Opitutia</taxon>
        <taxon>Opitutales</taxon>
        <taxon>Opitutaceae</taxon>
        <taxon>Termitidicoccus</taxon>
    </lineage>
</organism>
<proteinExistence type="predicted"/>
<name>A0A178IHH1_9BACT</name>
<sequence length="272" mass="29482">MNKSAILQTETPDITPDSGPTCRGGIRVAFYSIVALLAGVASAALLTRHVSDYAWILAVVFLGLAARGFWSVFSAWRATRHDAPYSHSVLAGELGFDLLCTCRDVVAAAFFLPDSTPRGGTMRLLVFLENYASRHRIVNLRLGHLPGIGRPEATITRLHLAAGQAAVYCLPVRVRPDITPGNHHLSVRLWMNCPTGAGQRLPGSRLHMFDTHMIRIAAPFDVAANTVPDAEAGEALPEARYISLASVSEEEPRMGKLHAIVEESAARELVEV</sequence>
<feature type="transmembrane region" description="Helical" evidence="1">
    <location>
        <begin position="28"/>
        <end position="47"/>
    </location>
</feature>
<dbReference type="AlphaFoldDB" id="A0A178IHH1"/>
<keyword evidence="1" id="KW-0812">Transmembrane</keyword>